<evidence type="ECO:0000256" key="2">
    <source>
        <dbReference type="SAM" id="SignalP"/>
    </source>
</evidence>
<feature type="transmembrane region" description="Helical" evidence="1">
    <location>
        <begin position="144"/>
        <end position="163"/>
    </location>
</feature>
<gene>
    <name evidence="3" type="ORF">GCM10022404_24840</name>
</gene>
<sequence>MKIRHLIGAAAVLFASVTSSFAATYNVVGDFFGANLGDVSFDLTITADFSGNIADTSAGLTINSLTSTVVDLSAFPLQYNYNALGDEFAIGGGIIGLDDLRPDLLVIVSNFLTAPAFYHVIDVNDAYFGSPTGGSLSVTEVPAVPLPAGGVLLLSGLVGFGALRRRKGRTAEV</sequence>
<organism evidence="3 4">
    <name type="scientific">Celeribacter arenosi</name>
    <dbReference type="NCBI Taxonomy" id="792649"/>
    <lineage>
        <taxon>Bacteria</taxon>
        <taxon>Pseudomonadati</taxon>
        <taxon>Pseudomonadota</taxon>
        <taxon>Alphaproteobacteria</taxon>
        <taxon>Rhodobacterales</taxon>
        <taxon>Roseobacteraceae</taxon>
        <taxon>Celeribacter</taxon>
    </lineage>
</organism>
<dbReference type="RefSeq" id="WP_344847549.1">
    <property type="nucleotide sequence ID" value="NZ_BAABDF010000007.1"/>
</dbReference>
<feature type="chain" id="PRO_5046768626" description="VPLPA-CTERM protein sorting domain-containing protein" evidence="2">
    <location>
        <begin position="23"/>
        <end position="173"/>
    </location>
</feature>
<evidence type="ECO:0000256" key="1">
    <source>
        <dbReference type="SAM" id="Phobius"/>
    </source>
</evidence>
<accession>A0ABP7KDE5</accession>
<protein>
    <recommendedName>
        <fullName evidence="5">VPLPA-CTERM protein sorting domain-containing protein</fullName>
    </recommendedName>
</protein>
<dbReference type="NCBIfam" id="TIGR03370">
    <property type="entry name" value="VPLPA-CTERM"/>
    <property type="match status" value="1"/>
</dbReference>
<keyword evidence="1" id="KW-0812">Transmembrane</keyword>
<name>A0ABP7KDE5_9RHOB</name>
<dbReference type="EMBL" id="BAABDF010000007">
    <property type="protein sequence ID" value="GAA3873994.1"/>
    <property type="molecule type" value="Genomic_DNA"/>
</dbReference>
<feature type="signal peptide" evidence="2">
    <location>
        <begin position="1"/>
        <end position="22"/>
    </location>
</feature>
<evidence type="ECO:0008006" key="5">
    <source>
        <dbReference type="Google" id="ProtNLM"/>
    </source>
</evidence>
<evidence type="ECO:0000313" key="4">
    <source>
        <dbReference type="Proteomes" id="UP001399917"/>
    </source>
</evidence>
<reference evidence="4" key="1">
    <citation type="journal article" date="2019" name="Int. J. Syst. Evol. Microbiol.">
        <title>The Global Catalogue of Microorganisms (GCM) 10K type strain sequencing project: providing services to taxonomists for standard genome sequencing and annotation.</title>
        <authorList>
            <consortium name="The Broad Institute Genomics Platform"/>
            <consortium name="The Broad Institute Genome Sequencing Center for Infectious Disease"/>
            <person name="Wu L."/>
            <person name="Ma J."/>
        </authorList>
    </citation>
    <scope>NUCLEOTIDE SEQUENCE [LARGE SCALE GENOMIC DNA]</scope>
    <source>
        <strain evidence="4">JCM 17190</strain>
    </source>
</reference>
<comment type="caution">
    <text evidence="3">The sequence shown here is derived from an EMBL/GenBank/DDBJ whole genome shotgun (WGS) entry which is preliminary data.</text>
</comment>
<dbReference type="InterPro" id="IPR022472">
    <property type="entry name" value="VPLPA-CTERM"/>
</dbReference>
<proteinExistence type="predicted"/>
<keyword evidence="1" id="KW-1133">Transmembrane helix</keyword>
<keyword evidence="4" id="KW-1185">Reference proteome</keyword>
<evidence type="ECO:0000313" key="3">
    <source>
        <dbReference type="EMBL" id="GAA3873994.1"/>
    </source>
</evidence>
<keyword evidence="1" id="KW-0472">Membrane</keyword>
<dbReference type="Proteomes" id="UP001399917">
    <property type="component" value="Unassembled WGS sequence"/>
</dbReference>
<keyword evidence="2" id="KW-0732">Signal</keyword>